<sequence length="408" mass="46881">MDRFRKAATKVRLQYRILKVIYWHYEPDKDYYRLVNIFLALSGIYYTPTKLWHRIAWGLVQAASVCHYFLTLAHFIEALMDWPHLVPIIWNFVEFFMMCTALGKSHVICSHMDSILETQRFVNRRQASSGNAAEDAKAREVLFKIIQTLPGTLIWVVGNVIILAAITIGPDDPLFGQSQLFHRHLSGWKARIAHIIFNSTLFPIWVGKTYCSTILISCLLMGLKTELTLATQKFGSVCDNFEKLGLERFQESLLACIKQQMLILDQLLKLQSLVRFDFLVVYYGALVTIGSLIFIPTTDGLTIGSFILTLGITVFFIESYLWCWLVESFRNINDTIEEKIMDVIVMIPHDPSRHSEYIRLRTQLMIMKIGTRFSAKFNCGGVFDITVEAVGKLLNITYSLVTFLLNFT</sequence>
<proteinExistence type="predicted"/>
<organism evidence="2 3">
    <name type="scientific">Aedes aegypti</name>
    <name type="common">Yellowfever mosquito</name>
    <name type="synonym">Culex aegypti</name>
    <dbReference type="NCBI Taxonomy" id="7159"/>
    <lineage>
        <taxon>Eukaryota</taxon>
        <taxon>Metazoa</taxon>
        <taxon>Ecdysozoa</taxon>
        <taxon>Arthropoda</taxon>
        <taxon>Hexapoda</taxon>
        <taxon>Insecta</taxon>
        <taxon>Pterygota</taxon>
        <taxon>Neoptera</taxon>
        <taxon>Endopterygota</taxon>
        <taxon>Diptera</taxon>
        <taxon>Nematocera</taxon>
        <taxon>Culicoidea</taxon>
        <taxon>Culicidae</taxon>
        <taxon>Culicinae</taxon>
        <taxon>Aedini</taxon>
        <taxon>Aedes</taxon>
        <taxon>Stegomyia</taxon>
    </lineage>
</organism>
<dbReference type="EMBL" id="CH478216">
    <property type="protein sequence ID" value="EAT33530.2"/>
    <property type="molecule type" value="Genomic_DNA"/>
</dbReference>
<dbReference type="SMR" id="A0A1S7UEG4"/>
<dbReference type="Proteomes" id="UP000682892">
    <property type="component" value="Unassembled WGS sequence"/>
</dbReference>
<evidence type="ECO:0000313" key="3">
    <source>
        <dbReference type="Proteomes" id="UP000682892"/>
    </source>
</evidence>
<name>A0A1S7UEG4_AEDAE</name>
<keyword evidence="1" id="KW-0472">Membrane</keyword>
<reference evidence="2" key="2">
    <citation type="journal article" date="2007" name="Science">
        <title>Genome sequence of Aedes aegypti, a major arbovirus vector.</title>
        <authorList>
            <person name="Nene V."/>
            <person name="Wortman J.R."/>
            <person name="Lawson D."/>
            <person name="Haas B."/>
            <person name="Kodira C."/>
            <person name="Tu Z.J."/>
            <person name="Loftus B."/>
            <person name="Xi Z."/>
            <person name="Megy K."/>
            <person name="Grabherr M."/>
            <person name="Ren Q."/>
            <person name="Zdobnov E.M."/>
            <person name="Lobo N.F."/>
            <person name="Campbell K.S."/>
            <person name="Brown S.E."/>
            <person name="Bonaldo M.F."/>
            <person name="Zhu J."/>
            <person name="Sinkins S.P."/>
            <person name="Hogenkamp D.G."/>
            <person name="Amedeo P."/>
            <person name="Arensburger P."/>
            <person name="Atkinson P.W."/>
            <person name="Bidwell S."/>
            <person name="Biedler J."/>
            <person name="Birney E."/>
            <person name="Bruggner R.V."/>
            <person name="Costas J."/>
            <person name="Coy M.R."/>
            <person name="Crabtree J."/>
            <person name="Crawford M."/>
            <person name="Debruyn B."/>
            <person name="Decaprio D."/>
            <person name="Eiglmeier K."/>
            <person name="Eisenstadt E."/>
            <person name="El-Dorry H."/>
            <person name="Gelbart W.M."/>
            <person name="Gomes S.L."/>
            <person name="Hammond M."/>
            <person name="Hannick L.I."/>
            <person name="Hogan J.R."/>
            <person name="Holmes M.H."/>
            <person name="Jaffe D."/>
            <person name="Johnston J.S."/>
            <person name="Kennedy R.C."/>
            <person name="Koo H."/>
            <person name="Kravitz S."/>
            <person name="Kriventseva E.V."/>
            <person name="Kulp D."/>
            <person name="Labutti K."/>
            <person name="Lee E."/>
            <person name="Li S."/>
            <person name="Lovin D.D."/>
            <person name="Mao C."/>
            <person name="Mauceli E."/>
            <person name="Menck C.F."/>
            <person name="Miller J.R."/>
            <person name="Montgomery P."/>
            <person name="Mori A."/>
            <person name="Nascimento A.L."/>
            <person name="Naveira H.F."/>
            <person name="Nusbaum C."/>
            <person name="O'leary S."/>
            <person name="Orvis J."/>
            <person name="Pertea M."/>
            <person name="Quesneville H."/>
            <person name="Reidenbach K.R."/>
            <person name="Rogers Y.H."/>
            <person name="Roth C.W."/>
            <person name="Schneider J.R."/>
            <person name="Schatz M."/>
            <person name="Shumway M."/>
            <person name="Stanke M."/>
            <person name="Stinson E.O."/>
            <person name="Tubio J.M."/>
            <person name="Vanzee J.P."/>
            <person name="Verjovski-Almeida S."/>
            <person name="Werner D."/>
            <person name="White O."/>
            <person name="Wyder S."/>
            <person name="Zeng Q."/>
            <person name="Zhao Q."/>
            <person name="Zhao Y."/>
            <person name="Hill C.A."/>
            <person name="Raikhel A.S."/>
            <person name="Soares M.B."/>
            <person name="Knudson D.L."/>
            <person name="Lee N.H."/>
            <person name="Galagan J."/>
            <person name="Salzberg S.L."/>
            <person name="Paulsen I.T."/>
            <person name="Dimopoulos G."/>
            <person name="Collins F.H."/>
            <person name="Birren B."/>
            <person name="Fraser-Liggett C.M."/>
            <person name="Severson D.W."/>
        </authorList>
    </citation>
    <scope>NUCLEOTIDE SEQUENCE [LARGE SCALE GENOMIC DNA]</scope>
    <source>
        <strain evidence="2">Liverpool</strain>
    </source>
</reference>
<evidence type="ECO:0000313" key="2">
    <source>
        <dbReference type="EMBL" id="EAT33530.2"/>
    </source>
</evidence>
<dbReference type="KEGG" id="aag:5563873"/>
<gene>
    <name evidence="2" type="primary">GPROR88</name>
    <name evidence="2" type="ORF">AaeL_AAEL014197</name>
</gene>
<feature type="transmembrane region" description="Helical" evidence="1">
    <location>
        <begin position="149"/>
        <end position="168"/>
    </location>
</feature>
<keyword evidence="1" id="KW-0812">Transmembrane</keyword>
<reference evidence="2" key="1">
    <citation type="submission" date="2005-10" db="EMBL/GenBank/DDBJ databases">
        <authorList>
            <person name="Loftus B.J."/>
            <person name="Nene V.M."/>
            <person name="Hannick L.I."/>
            <person name="Bidwell S."/>
            <person name="Haas B."/>
            <person name="Amedeo P."/>
            <person name="Orvis J."/>
            <person name="Wortman J.R."/>
            <person name="White O.R."/>
            <person name="Salzberg S."/>
            <person name="Shumway M."/>
            <person name="Koo H."/>
            <person name="Zhao Y."/>
            <person name="Holmes M."/>
            <person name="Miller J."/>
            <person name="Schatz M."/>
            <person name="Pop M."/>
            <person name="Pai G."/>
            <person name="Utterback T."/>
            <person name="Rogers Y.-H."/>
            <person name="Kravitz S."/>
            <person name="Fraser C.M."/>
        </authorList>
    </citation>
    <scope>NUCLEOTIDE SEQUENCE</scope>
    <source>
        <strain evidence="2">Liverpool</strain>
    </source>
</reference>
<accession>A0A1S7UEG4</accession>
<protein>
    <submittedName>
        <fullName evidence="2">AAEL014197-PA</fullName>
    </submittedName>
</protein>
<feature type="transmembrane region" description="Helical" evidence="1">
    <location>
        <begin position="204"/>
        <end position="223"/>
    </location>
</feature>
<feature type="transmembrane region" description="Helical" evidence="1">
    <location>
        <begin position="82"/>
        <end position="102"/>
    </location>
</feature>
<evidence type="ECO:0000256" key="1">
    <source>
        <dbReference type="SAM" id="Phobius"/>
    </source>
</evidence>
<feature type="transmembrane region" description="Helical" evidence="1">
    <location>
        <begin position="276"/>
        <end position="295"/>
    </location>
</feature>
<dbReference type="GeneID" id="5563873"/>
<feature type="transmembrane region" description="Helical" evidence="1">
    <location>
        <begin position="55"/>
        <end position="76"/>
    </location>
</feature>
<reference evidence="2" key="3">
    <citation type="submission" date="2012-09" db="EMBL/GenBank/DDBJ databases">
        <authorList>
            <consortium name="VectorBase"/>
        </authorList>
    </citation>
    <scope>NUCLEOTIDE SEQUENCE</scope>
    <source>
        <strain evidence="2">Liverpool</strain>
    </source>
</reference>
<dbReference type="CTD" id="5563873"/>
<feature type="transmembrane region" description="Helical" evidence="1">
    <location>
        <begin position="301"/>
        <end position="323"/>
    </location>
</feature>
<keyword evidence="1" id="KW-1133">Transmembrane helix</keyword>
<dbReference type="AlphaFoldDB" id="A0A1S7UEG4"/>
<dbReference type="OrthoDB" id="7729466at2759"/>